<reference evidence="2 3" key="1">
    <citation type="journal article" date="2011" name="PLoS Pathog.">
        <title>Endophytic Life Strategies Decoded by Genome and Transcriptome Analyses of the Mutualistic Root Symbiont Piriformospora indica.</title>
        <authorList>
            <person name="Zuccaro A."/>
            <person name="Lahrmann U."/>
            <person name="Guldener U."/>
            <person name="Langen G."/>
            <person name="Pfiffi S."/>
            <person name="Biedenkopf D."/>
            <person name="Wong P."/>
            <person name="Samans B."/>
            <person name="Grimm C."/>
            <person name="Basiewicz M."/>
            <person name="Murat C."/>
            <person name="Martin F."/>
            <person name="Kogel K.H."/>
        </authorList>
    </citation>
    <scope>NUCLEOTIDE SEQUENCE [LARGE SCALE GENOMIC DNA]</scope>
    <source>
        <strain evidence="2 3">DSM 11827</strain>
    </source>
</reference>
<dbReference type="AlphaFoldDB" id="G4TIA4"/>
<accession>G4TIA4</accession>
<comment type="caution">
    <text evidence="2">The sequence shown here is derived from an EMBL/GenBank/DDBJ whole genome shotgun (WGS) entry which is preliminary data.</text>
</comment>
<name>G4TIA4_SERID</name>
<evidence type="ECO:0000313" key="3">
    <source>
        <dbReference type="Proteomes" id="UP000007148"/>
    </source>
</evidence>
<dbReference type="OrthoDB" id="3181881at2759"/>
<organism evidence="2 3">
    <name type="scientific">Serendipita indica (strain DSM 11827)</name>
    <name type="common">Root endophyte fungus</name>
    <name type="synonym">Piriformospora indica</name>
    <dbReference type="NCBI Taxonomy" id="1109443"/>
    <lineage>
        <taxon>Eukaryota</taxon>
        <taxon>Fungi</taxon>
        <taxon>Dikarya</taxon>
        <taxon>Basidiomycota</taxon>
        <taxon>Agaricomycotina</taxon>
        <taxon>Agaricomycetes</taxon>
        <taxon>Sebacinales</taxon>
        <taxon>Serendipitaceae</taxon>
        <taxon>Serendipita</taxon>
    </lineage>
</organism>
<evidence type="ECO:0000256" key="1">
    <source>
        <dbReference type="SAM" id="MobiDB-lite"/>
    </source>
</evidence>
<dbReference type="EMBL" id="CAFZ01000104">
    <property type="protein sequence ID" value="CCA71047.1"/>
    <property type="molecule type" value="Genomic_DNA"/>
</dbReference>
<evidence type="ECO:0000313" key="2">
    <source>
        <dbReference type="EMBL" id="CCA71047.1"/>
    </source>
</evidence>
<proteinExistence type="predicted"/>
<feature type="region of interest" description="Disordered" evidence="1">
    <location>
        <begin position="170"/>
        <end position="189"/>
    </location>
</feature>
<protein>
    <submittedName>
        <fullName evidence="2">Uncharacterized protein</fullName>
    </submittedName>
</protein>
<gene>
    <name evidence="2" type="ORF">PIIN_04982</name>
</gene>
<feature type="compositionally biased region" description="Low complexity" evidence="1">
    <location>
        <begin position="175"/>
        <end position="189"/>
    </location>
</feature>
<sequence>MSKRSRLVGSSRYSLCSSGYKGKPPWRIHIQRSRFLRIVNIRIDNLDVLSPMSLLVAQLPMHLAAANVDSPAWLEVDRLRSRRRLLTNPTSSRAINADREQRRKRRQWERWTKAMDAALESLRKETQASLAKTTTSHVTSNAPPAPTCEPQLPAKLSLCTESVAALAEETKRTESFSSRSPTLYSPSPSLRSRRPVLKIKIDYVYEFSFVCPTGPVWPRSQSEALSSSRTMRPDSSSSAGFSQCAESDSFESLEVSEHIARGQRLLQRKRPAEQAQIRRKTLWTQRQRKALALPCC</sequence>
<dbReference type="HOGENOM" id="CLU_940457_0_0_1"/>
<dbReference type="InParanoid" id="G4TIA4"/>
<dbReference type="Proteomes" id="UP000007148">
    <property type="component" value="Unassembled WGS sequence"/>
</dbReference>
<keyword evidence="3" id="KW-1185">Reference proteome</keyword>